<dbReference type="EC" id="2.7.11.1" evidence="1"/>
<evidence type="ECO:0000256" key="6">
    <source>
        <dbReference type="ARBA" id="ARBA00022840"/>
    </source>
</evidence>
<evidence type="ECO:0000313" key="9">
    <source>
        <dbReference type="EMBL" id="MQY06016.1"/>
    </source>
</evidence>
<dbReference type="PROSITE" id="PS50011">
    <property type="entry name" value="PROTEIN_KINASE_DOM"/>
    <property type="match status" value="1"/>
</dbReference>
<accession>A0A7K0BY53</accession>
<feature type="domain" description="Protein kinase" evidence="8">
    <location>
        <begin position="10"/>
        <end position="255"/>
    </location>
</feature>
<feature type="compositionally biased region" description="Low complexity" evidence="7">
    <location>
        <begin position="274"/>
        <end position="291"/>
    </location>
</feature>
<dbReference type="InterPro" id="IPR000719">
    <property type="entry name" value="Prot_kinase_dom"/>
</dbReference>
<keyword evidence="2" id="KW-0723">Serine/threonine-protein kinase</keyword>
<dbReference type="Proteomes" id="UP000487268">
    <property type="component" value="Unassembled WGS sequence"/>
</dbReference>
<feature type="region of interest" description="Disordered" evidence="7">
    <location>
        <begin position="274"/>
        <end position="300"/>
    </location>
</feature>
<dbReference type="SUPFAM" id="SSF56112">
    <property type="entry name" value="Protein kinase-like (PK-like)"/>
    <property type="match status" value="1"/>
</dbReference>
<dbReference type="Gene3D" id="2.50.20.20">
    <property type="match status" value="1"/>
</dbReference>
<dbReference type="EMBL" id="WEGH01000002">
    <property type="protein sequence ID" value="MQY06016.1"/>
    <property type="molecule type" value="Genomic_DNA"/>
</dbReference>
<feature type="region of interest" description="Disordered" evidence="7">
    <location>
        <begin position="330"/>
        <end position="357"/>
    </location>
</feature>
<evidence type="ECO:0000256" key="4">
    <source>
        <dbReference type="ARBA" id="ARBA00022741"/>
    </source>
</evidence>
<gene>
    <name evidence="9" type="primary">pknD_35</name>
    <name evidence="9" type="ORF">ACRB68_40960</name>
</gene>
<dbReference type="PANTHER" id="PTHR43289:SF6">
    <property type="entry name" value="SERINE_THREONINE-PROTEIN KINASE NEKL-3"/>
    <property type="match status" value="1"/>
</dbReference>
<keyword evidence="3 9" id="KW-0808">Transferase</keyword>
<evidence type="ECO:0000256" key="3">
    <source>
        <dbReference type="ARBA" id="ARBA00022679"/>
    </source>
</evidence>
<comment type="caution">
    <text evidence="9">The sequence shown here is derived from an EMBL/GenBank/DDBJ whole genome shotgun (WGS) entry which is preliminary data.</text>
</comment>
<protein>
    <recommendedName>
        <fullName evidence="1">non-specific serine/threonine protein kinase</fullName>
        <ecNumber evidence="1">2.7.11.1</ecNumber>
    </recommendedName>
</protein>
<evidence type="ECO:0000256" key="1">
    <source>
        <dbReference type="ARBA" id="ARBA00012513"/>
    </source>
</evidence>
<evidence type="ECO:0000256" key="7">
    <source>
        <dbReference type="SAM" id="MobiDB-lite"/>
    </source>
</evidence>
<reference evidence="9 10" key="1">
    <citation type="submission" date="2019-10" db="EMBL/GenBank/DDBJ databases">
        <title>Actinomadura rubteroloni sp. nov. and Actinomadura macrotermitis sp. nov., isolated from the gut of fungus growing-termite Macrotermes natalensis.</title>
        <authorList>
            <person name="Benndorf R."/>
            <person name="Martin K."/>
            <person name="Kuefner M."/>
            <person name="De Beer W."/>
            <person name="Kaster A.-K."/>
            <person name="Vollmers J."/>
            <person name="Poulsen M."/>
            <person name="Beemelmanns C."/>
        </authorList>
    </citation>
    <scope>NUCLEOTIDE SEQUENCE [LARGE SCALE GENOMIC DNA]</scope>
    <source>
        <strain evidence="9 10">RB68</strain>
    </source>
</reference>
<dbReference type="PANTHER" id="PTHR43289">
    <property type="entry name" value="MITOGEN-ACTIVATED PROTEIN KINASE KINASE KINASE 20-RELATED"/>
    <property type="match status" value="1"/>
</dbReference>
<dbReference type="CDD" id="cd14014">
    <property type="entry name" value="STKc_PknB_like"/>
    <property type="match status" value="1"/>
</dbReference>
<dbReference type="Gene3D" id="1.10.510.10">
    <property type="entry name" value="Transferase(Phosphotransferase) domain 1"/>
    <property type="match status" value="1"/>
</dbReference>
<dbReference type="InterPro" id="IPR011009">
    <property type="entry name" value="Kinase-like_dom_sf"/>
</dbReference>
<dbReference type="GO" id="GO:0004674">
    <property type="term" value="F:protein serine/threonine kinase activity"/>
    <property type="evidence" value="ECO:0007669"/>
    <property type="project" value="UniProtKB-KW"/>
</dbReference>
<organism evidence="9 10">
    <name type="scientific">Actinomadura macrotermitis</name>
    <dbReference type="NCBI Taxonomy" id="2585200"/>
    <lineage>
        <taxon>Bacteria</taxon>
        <taxon>Bacillati</taxon>
        <taxon>Actinomycetota</taxon>
        <taxon>Actinomycetes</taxon>
        <taxon>Streptosporangiales</taxon>
        <taxon>Thermomonosporaceae</taxon>
        <taxon>Actinomadura</taxon>
    </lineage>
</organism>
<evidence type="ECO:0000256" key="2">
    <source>
        <dbReference type="ARBA" id="ARBA00022527"/>
    </source>
</evidence>
<dbReference type="GO" id="GO:0005524">
    <property type="term" value="F:ATP binding"/>
    <property type="evidence" value="ECO:0007669"/>
    <property type="project" value="UniProtKB-KW"/>
</dbReference>
<keyword evidence="6" id="KW-0067">ATP-binding</keyword>
<evidence type="ECO:0000313" key="10">
    <source>
        <dbReference type="Proteomes" id="UP000487268"/>
    </source>
</evidence>
<dbReference type="OrthoDB" id="4716121at2"/>
<proteinExistence type="predicted"/>
<keyword evidence="5 9" id="KW-0418">Kinase</keyword>
<dbReference type="AlphaFoldDB" id="A0A7K0BY53"/>
<dbReference type="Pfam" id="PF00069">
    <property type="entry name" value="Pkinase"/>
    <property type="match status" value="1"/>
</dbReference>
<name>A0A7K0BY53_9ACTN</name>
<evidence type="ECO:0000259" key="8">
    <source>
        <dbReference type="PROSITE" id="PS50011"/>
    </source>
</evidence>
<keyword evidence="4" id="KW-0547">Nucleotide-binding</keyword>
<dbReference type="Gene3D" id="3.30.200.20">
    <property type="entry name" value="Phosphorylase Kinase, domain 1"/>
    <property type="match status" value="1"/>
</dbReference>
<sequence length="546" mass="56223">MVNGWTVPGFTQEQDLGGGVIGKVILAVDDVTQTKVAIKYLDPRLDGDEAYLSRFRAVARRLSQLEDPNVVDFFDLVEVPQGTAIVMERVDGVTLRRVLAAQGPTGPLAALSLFGGTLLGLAAAHELEVLHGSLRPCNVLIDAKGNARLTDFSLAPPGTEAQAGSAYAAPELWDGAPISARSDLYAATAMFFECLTGRPPYTGRGVAKSHREAPIPVEAVPGPLRDLIAAGLAKDPEQRPASAAEFLGAVEDAAVAAYGPSWEAQGRERITELAGQAAAAPEPRPARSSGRNAVVPARQGKRSKAKPLVAVVAVLAIGGGVAAAATVLGKDKADDPPHPTTSGSPQPVPTADPAQAGARALADRVDAALTRAPGAKFSFRRAGGAGPLSARGSFGLAGDGPAAYSMSVSGAGDTRKATRAVAIRDAVYLQAGKGWRRLPADAAARGYPGLAAQVRQASAVANVPALLRASTAFKKNGTLYQGTAAADRLGDAAPLFAGAGQVSYTFRLDKAARPVHLVIKVAGAKPQTLTTTYSTWGRKVITAPKA</sequence>
<evidence type="ECO:0000256" key="5">
    <source>
        <dbReference type="ARBA" id="ARBA00022777"/>
    </source>
</evidence>
<keyword evidence="10" id="KW-1185">Reference proteome</keyword>
<dbReference type="RefSeq" id="WP_153534402.1">
    <property type="nucleotide sequence ID" value="NZ_WEGH01000002.1"/>
</dbReference>